<dbReference type="RefSeq" id="WP_089890805.1">
    <property type="nucleotide sequence ID" value="NZ_FOJG01000001.1"/>
</dbReference>
<dbReference type="OrthoDB" id="954262at2"/>
<dbReference type="Pfam" id="PF13668">
    <property type="entry name" value="Ferritin_2"/>
    <property type="match status" value="1"/>
</dbReference>
<accession>A0A1I0PGI5</accession>
<dbReference type="SUPFAM" id="SSF47240">
    <property type="entry name" value="Ferritin-like"/>
    <property type="match status" value="1"/>
</dbReference>
<gene>
    <name evidence="1" type="ORF">SAMN04488122_0771</name>
</gene>
<proteinExistence type="predicted"/>
<reference evidence="2" key="1">
    <citation type="submission" date="2016-10" db="EMBL/GenBank/DDBJ databases">
        <authorList>
            <person name="Varghese N."/>
            <person name="Submissions S."/>
        </authorList>
    </citation>
    <scope>NUCLEOTIDE SEQUENCE [LARGE SCALE GENOMIC DNA]</scope>
    <source>
        <strain evidence="2">DSM 3695</strain>
    </source>
</reference>
<organism evidence="1 2">
    <name type="scientific">Chitinophaga arvensicola</name>
    <dbReference type="NCBI Taxonomy" id="29529"/>
    <lineage>
        <taxon>Bacteria</taxon>
        <taxon>Pseudomonadati</taxon>
        <taxon>Bacteroidota</taxon>
        <taxon>Chitinophagia</taxon>
        <taxon>Chitinophagales</taxon>
        <taxon>Chitinophagaceae</taxon>
        <taxon>Chitinophaga</taxon>
    </lineage>
</organism>
<sequence length="278" mass="29319">MDLLNIFKEIEKIDPEVYDRLDSRRNAMKQFTNISGKIALAAIPFALGSMFNKAYGQASSATVTGVLKYALTLEYLEEAFYVKGVATPGLIPTAAATAAITTIRNHETAHVNFLKSVLSSMGGAPASPTFDFTAGGTFPTVFSDYNMFLAIAQTFEDTGVRAYKGQAGNLSGNATVLTAALNIHSVEARHASHIRGMRRALGTLGATSALKPWITLNQSGIATTAVNPSYAGEELTTQAGVDISALGGNIGANSASEAFDEPLSMEQVLPIASLFIKS</sequence>
<protein>
    <submittedName>
        <fullName evidence="1">Ferritin-like domain-containing protein</fullName>
    </submittedName>
</protein>
<evidence type="ECO:0000313" key="1">
    <source>
        <dbReference type="EMBL" id="SEW13476.1"/>
    </source>
</evidence>
<dbReference type="AlphaFoldDB" id="A0A1I0PGI5"/>
<name>A0A1I0PGI5_9BACT</name>
<dbReference type="Proteomes" id="UP000199310">
    <property type="component" value="Unassembled WGS sequence"/>
</dbReference>
<dbReference type="InterPro" id="IPR009078">
    <property type="entry name" value="Ferritin-like_SF"/>
</dbReference>
<dbReference type="STRING" id="29529.SAMN04488122_0771"/>
<keyword evidence="2" id="KW-1185">Reference proteome</keyword>
<evidence type="ECO:0000313" key="2">
    <source>
        <dbReference type="Proteomes" id="UP000199310"/>
    </source>
</evidence>
<dbReference type="EMBL" id="FOJG01000001">
    <property type="protein sequence ID" value="SEW13476.1"/>
    <property type="molecule type" value="Genomic_DNA"/>
</dbReference>